<evidence type="ECO:0000256" key="3">
    <source>
        <dbReference type="ARBA" id="ARBA00011529"/>
    </source>
</evidence>
<dbReference type="PIRSF" id="PIRSF002756">
    <property type="entry name" value="PstS"/>
    <property type="match status" value="1"/>
</dbReference>
<proteinExistence type="inferred from homology"/>
<dbReference type="SUPFAM" id="SSF53850">
    <property type="entry name" value="Periplasmic binding protein-like II"/>
    <property type="match status" value="1"/>
</dbReference>
<feature type="chain" id="PRO_5001664842" description="Phosphate-binding protein PstS" evidence="8">
    <location>
        <begin position="26"/>
        <end position="339"/>
    </location>
</feature>
<feature type="signal peptide" evidence="8">
    <location>
        <begin position="1"/>
        <end position="25"/>
    </location>
</feature>
<evidence type="ECO:0000256" key="4">
    <source>
        <dbReference type="ARBA" id="ARBA00021889"/>
    </source>
</evidence>
<dbReference type="InterPro" id="IPR024370">
    <property type="entry name" value="PBP_domain"/>
</dbReference>
<dbReference type="Gene3D" id="3.40.190.10">
    <property type="entry name" value="Periplasmic binding protein-like II"/>
    <property type="match status" value="2"/>
</dbReference>
<dbReference type="InterPro" id="IPR050962">
    <property type="entry name" value="Phosphate-bind_PstS"/>
</dbReference>
<evidence type="ECO:0000256" key="5">
    <source>
        <dbReference type="ARBA" id="ARBA00022448"/>
    </source>
</evidence>
<keyword evidence="5 7" id="KW-0813">Transport</keyword>
<dbReference type="PANTHER" id="PTHR42996">
    <property type="entry name" value="PHOSPHATE-BINDING PROTEIN PSTS"/>
    <property type="match status" value="1"/>
</dbReference>
<reference evidence="10 11" key="1">
    <citation type="submission" date="2014-03" db="EMBL/GenBank/DDBJ databases">
        <title>Draft Genome Sequences of Four Burkholderia Strains.</title>
        <authorList>
            <person name="Liu X.Y."/>
            <person name="Li C.X."/>
            <person name="Xu J.H."/>
        </authorList>
    </citation>
    <scope>NUCLEOTIDE SEQUENCE [LARGE SCALE GENOMIC DNA]</scope>
    <source>
        <strain evidence="10 11">DSM 50014</strain>
    </source>
</reference>
<evidence type="ECO:0000256" key="1">
    <source>
        <dbReference type="ARBA" id="ARBA00002841"/>
    </source>
</evidence>
<evidence type="ECO:0000259" key="9">
    <source>
        <dbReference type="Pfam" id="PF12849"/>
    </source>
</evidence>
<keyword evidence="6 7" id="KW-0592">Phosphate transport</keyword>
<evidence type="ECO:0000313" key="10">
    <source>
        <dbReference type="EMBL" id="KDR42221.1"/>
    </source>
</evidence>
<name>A0A069PXV3_9BURK</name>
<dbReference type="GO" id="GO:0043190">
    <property type="term" value="C:ATP-binding cassette (ABC) transporter complex"/>
    <property type="evidence" value="ECO:0007669"/>
    <property type="project" value="InterPro"/>
</dbReference>
<organism evidence="10 11">
    <name type="scientific">Caballeronia glathei</name>
    <dbReference type="NCBI Taxonomy" id="60547"/>
    <lineage>
        <taxon>Bacteria</taxon>
        <taxon>Pseudomonadati</taxon>
        <taxon>Pseudomonadota</taxon>
        <taxon>Betaproteobacteria</taxon>
        <taxon>Burkholderiales</taxon>
        <taxon>Burkholderiaceae</taxon>
        <taxon>Caballeronia</taxon>
    </lineage>
</organism>
<keyword evidence="11" id="KW-1185">Reference proteome</keyword>
<comment type="caution">
    <text evidence="10">The sequence shown here is derived from an EMBL/GenBank/DDBJ whole genome shotgun (WGS) entry which is preliminary data.</text>
</comment>
<dbReference type="EMBL" id="JFHC01000019">
    <property type="protein sequence ID" value="KDR42221.1"/>
    <property type="molecule type" value="Genomic_DNA"/>
</dbReference>
<dbReference type="Proteomes" id="UP000027466">
    <property type="component" value="Unassembled WGS sequence"/>
</dbReference>
<sequence length="339" mass="36158">MIRFRNSLRVAVLGMVMFHAVAAHAAEVSGAGSTFVYPLLLKWAATYYVKTGQQVSYQPTGSGNGVRQIKAARVTFGASDMPLKPDELRAAGLVQFPLVIGGVVPVVNLPGITPGQIRLSGPLLADIFLGKVVNWNDPAIAAINPGIRFPDRKIVVVHRGDSSGTTFNWVSYLSKTSSAWNESVGTGTTVKWPTGVGATGNDGIATYIRNVEGAIGYVELTYALQRNLSYAAVQNRSGTYVQPSRESFSAAASAADWSQRPDFYQIVTDAPGANAWPIAGVVFVILPRAARDAASAKAALAFFKWALNEGQADAAAEHYVALPAALVKQIEAYWSENIK</sequence>
<dbReference type="STRING" id="60547.GCA_000751215_04058"/>
<dbReference type="PANTHER" id="PTHR42996:SF1">
    <property type="entry name" value="PHOSPHATE-BINDING PROTEIN PSTS"/>
    <property type="match status" value="1"/>
</dbReference>
<dbReference type="AlphaFoldDB" id="A0A069PXV3"/>
<dbReference type="GO" id="GO:0042301">
    <property type="term" value="F:phosphate ion binding"/>
    <property type="evidence" value="ECO:0007669"/>
    <property type="project" value="InterPro"/>
</dbReference>
<dbReference type="CDD" id="cd13565">
    <property type="entry name" value="PBP2_PstS"/>
    <property type="match status" value="1"/>
</dbReference>
<accession>A0A069PXV3</accession>
<dbReference type="NCBIfam" id="NF008171">
    <property type="entry name" value="PRK10918.1"/>
    <property type="match status" value="1"/>
</dbReference>
<feature type="domain" description="PBP" evidence="9">
    <location>
        <begin position="22"/>
        <end position="307"/>
    </location>
</feature>
<evidence type="ECO:0000256" key="6">
    <source>
        <dbReference type="ARBA" id="ARBA00022592"/>
    </source>
</evidence>
<comment type="subunit">
    <text evidence="3 7">The complex is composed of two ATP-binding proteins (PstB), two transmembrane proteins (PstC and PstA) and a solute-binding protein (PstS).</text>
</comment>
<gene>
    <name evidence="10" type="ORF">BG61_11345</name>
</gene>
<dbReference type="NCBIfam" id="TIGR00975">
    <property type="entry name" value="3a0107s03"/>
    <property type="match status" value="1"/>
</dbReference>
<dbReference type="GO" id="GO:0035435">
    <property type="term" value="P:phosphate ion transmembrane transport"/>
    <property type="evidence" value="ECO:0007669"/>
    <property type="project" value="InterPro"/>
</dbReference>
<dbReference type="InterPro" id="IPR005673">
    <property type="entry name" value="ABC_phos-bd_PstS"/>
</dbReference>
<dbReference type="Pfam" id="PF12849">
    <property type="entry name" value="PBP_like_2"/>
    <property type="match status" value="1"/>
</dbReference>
<comment type="similarity">
    <text evidence="2 7">Belongs to the PstS family.</text>
</comment>
<evidence type="ECO:0000256" key="8">
    <source>
        <dbReference type="SAM" id="SignalP"/>
    </source>
</evidence>
<keyword evidence="8" id="KW-0732">Signal</keyword>
<evidence type="ECO:0000256" key="2">
    <source>
        <dbReference type="ARBA" id="ARBA00008725"/>
    </source>
</evidence>
<protein>
    <recommendedName>
        <fullName evidence="4 7">Phosphate-binding protein PstS</fullName>
    </recommendedName>
</protein>
<evidence type="ECO:0000256" key="7">
    <source>
        <dbReference type="PIRNR" id="PIRNR002756"/>
    </source>
</evidence>
<comment type="function">
    <text evidence="1 7">Part of the ABC transporter complex PstSACB involved in phosphate import.</text>
</comment>
<evidence type="ECO:0000313" key="11">
    <source>
        <dbReference type="Proteomes" id="UP000027466"/>
    </source>
</evidence>